<dbReference type="GO" id="GO:0006006">
    <property type="term" value="P:glucose metabolic process"/>
    <property type="evidence" value="ECO:0007669"/>
    <property type="project" value="UniProtKB-KW"/>
</dbReference>
<dbReference type="PANTHER" id="PTHR47779:SF1">
    <property type="entry name" value="SYNTHASE (CCG-9), PUTATIVE (AFU_ORTHOLOGUE AFUA_3G12100)-RELATED"/>
    <property type="match status" value="1"/>
</dbReference>
<dbReference type="AlphaFoldDB" id="A0AAJ1AHV9"/>
<evidence type="ECO:0000256" key="4">
    <source>
        <dbReference type="ARBA" id="ARBA00022676"/>
    </source>
</evidence>
<evidence type="ECO:0000256" key="5">
    <source>
        <dbReference type="ARBA" id="ARBA00022679"/>
    </source>
</evidence>
<keyword evidence="3" id="KW-0313">Glucose metabolism</keyword>
<sequence>MNTVSLDDYRGVTPKGTLQFLRCLAERVRGRRFLHVNSTRYGGGVAEILHRLVPIMTDVGVDAHWEVIKGDPAFFSVTKALHNALQGREELITKAMLSHYVDTNRENARNLSLEGDLVLIHDPQPAPLINHRPAEGKWVWRCHIDLSHPQRQTWRHLRKYVAKYDGAIFSLPKFSQQIPIPQFLVYPSIDPLSDKNRELSQEEMDGILMRLDISRDKPILLQVSRFDRFKDPIGVIKAYRLVKKHYDCRLILAGGKAQDDPEGEEVLADVREEAGHDPDIHVLELSPDSHVEINALQRAATIVLQKSLREGFGLTVAEAMWKGKPVIGGAAGGITVQVIHDVTGYTVNSVEGAAFRIRYLLENPDLIAKMGEAGREYVRREFLITRHLTDYLTLLTRLAE</sequence>
<evidence type="ECO:0000256" key="3">
    <source>
        <dbReference type="ARBA" id="ARBA00022526"/>
    </source>
</evidence>
<protein>
    <submittedName>
        <fullName evidence="9">Glycosyltransferase</fullName>
        <ecNumber evidence="9">2.4.-.-</ecNumber>
    </submittedName>
</protein>
<dbReference type="EC" id="2.4.-.-" evidence="9"/>
<dbReference type="EMBL" id="JAIOIU010000042">
    <property type="protein sequence ID" value="MBZ0159338.1"/>
    <property type="molecule type" value="Genomic_DNA"/>
</dbReference>
<evidence type="ECO:0000259" key="8">
    <source>
        <dbReference type="Pfam" id="PF21269"/>
    </source>
</evidence>
<comment type="caution">
    <text evidence="9">The sequence shown here is derived from an EMBL/GenBank/DDBJ whole genome shotgun (WGS) entry which is preliminary data.</text>
</comment>
<proteinExistence type="inferred from homology"/>
<comment type="subunit">
    <text evidence="2">Homodimer.</text>
</comment>
<keyword evidence="4 9" id="KW-0328">Glycosyltransferase</keyword>
<feature type="domain" description="Trehalose synthase N-terminal" evidence="8">
    <location>
        <begin position="35"/>
        <end position="175"/>
    </location>
</feature>
<evidence type="ECO:0000256" key="2">
    <source>
        <dbReference type="ARBA" id="ARBA00011738"/>
    </source>
</evidence>
<dbReference type="InterPro" id="IPR049438">
    <property type="entry name" value="TreT_GT1"/>
</dbReference>
<dbReference type="SUPFAM" id="SSF53756">
    <property type="entry name" value="UDP-Glycosyltransferase/glycogen phosphorylase"/>
    <property type="match status" value="1"/>
</dbReference>
<accession>A0AAJ1AHV9</accession>
<gene>
    <name evidence="9" type="ORF">K8G79_04250</name>
</gene>
<reference evidence="9 10" key="1">
    <citation type="journal article" date="2021" name="bioRxiv">
        <title>Unraveling nitrogen, sulfur and carbon metabolic pathways and microbial community transcriptional responses to substrate deprivation and toxicity stresses in a bioreactor mimicking anoxic brackish coastal sediment conditions.</title>
        <authorList>
            <person name="Martins P.D."/>
            <person name="Echeveste M.J."/>
            <person name="Arshad A."/>
            <person name="Kurth J."/>
            <person name="Ouboter H."/>
            <person name="Jetten M.S.M."/>
            <person name="Welte C.U."/>
        </authorList>
    </citation>
    <scope>NUCLEOTIDE SEQUENCE [LARGE SCALE GENOMIC DNA]</scope>
    <source>
        <strain evidence="9">MAG_38</strain>
    </source>
</reference>
<evidence type="ECO:0000313" key="9">
    <source>
        <dbReference type="EMBL" id="MBZ0159338.1"/>
    </source>
</evidence>
<dbReference type="InterPro" id="IPR001296">
    <property type="entry name" value="Glyco_trans_1"/>
</dbReference>
<name>A0AAJ1AHV9_9BACT</name>
<evidence type="ECO:0000259" key="7">
    <source>
        <dbReference type="Pfam" id="PF00534"/>
    </source>
</evidence>
<dbReference type="Pfam" id="PF00534">
    <property type="entry name" value="Glycos_transf_1"/>
    <property type="match status" value="1"/>
</dbReference>
<keyword evidence="5 9" id="KW-0808">Transferase</keyword>
<dbReference type="PANTHER" id="PTHR47779">
    <property type="entry name" value="SYNTHASE (CCG-9), PUTATIVE (AFU_ORTHOLOGUE AFUA_3G12100)-RELATED"/>
    <property type="match status" value="1"/>
</dbReference>
<dbReference type="Gene3D" id="3.40.50.2000">
    <property type="entry name" value="Glycogen Phosphorylase B"/>
    <property type="match status" value="2"/>
</dbReference>
<organism evidence="9 10">
    <name type="scientific">Candidatus Methylomirabilis tolerans</name>
    <dbReference type="NCBI Taxonomy" id="3123416"/>
    <lineage>
        <taxon>Bacteria</taxon>
        <taxon>Candidatus Methylomirabilota</taxon>
        <taxon>Candidatus Methylomirabilia</taxon>
        <taxon>Candidatus Methylomirabilales</taxon>
        <taxon>Candidatus Methylomirabilaceae</taxon>
        <taxon>Candidatus Methylomirabilis</taxon>
    </lineage>
</organism>
<evidence type="ECO:0000256" key="1">
    <source>
        <dbReference type="ARBA" id="ARBA00009481"/>
    </source>
</evidence>
<evidence type="ECO:0000313" key="10">
    <source>
        <dbReference type="Proteomes" id="UP001197609"/>
    </source>
</evidence>
<feature type="domain" description="Glycosyl transferase family 1" evidence="7">
    <location>
        <begin position="213"/>
        <end position="376"/>
    </location>
</feature>
<dbReference type="GO" id="GO:0016757">
    <property type="term" value="F:glycosyltransferase activity"/>
    <property type="evidence" value="ECO:0007669"/>
    <property type="project" value="UniProtKB-KW"/>
</dbReference>
<dbReference type="Pfam" id="PF21269">
    <property type="entry name" value="TreT_GT1"/>
    <property type="match status" value="1"/>
</dbReference>
<dbReference type="Proteomes" id="UP001197609">
    <property type="component" value="Unassembled WGS sequence"/>
</dbReference>
<keyword evidence="6" id="KW-0119">Carbohydrate metabolism</keyword>
<evidence type="ECO:0000256" key="6">
    <source>
        <dbReference type="ARBA" id="ARBA00023277"/>
    </source>
</evidence>
<comment type="similarity">
    <text evidence="1">Belongs to the glycosyltransferase group 1 family. Glycosyltransferase 4 subfamily.</text>
</comment>
<dbReference type="InterPro" id="IPR052078">
    <property type="entry name" value="Trehalose_Metab_GTase"/>
</dbReference>